<evidence type="ECO:0000256" key="1">
    <source>
        <dbReference type="ARBA" id="ARBA00001936"/>
    </source>
</evidence>
<evidence type="ECO:0000256" key="3">
    <source>
        <dbReference type="ARBA" id="ARBA00012417"/>
    </source>
</evidence>
<keyword evidence="17" id="KW-1185">Reference proteome</keyword>
<dbReference type="CDD" id="cd06127">
    <property type="entry name" value="DEDDh"/>
    <property type="match status" value="1"/>
</dbReference>
<name>Q74DD3_GEOSL</name>
<evidence type="ECO:0000256" key="9">
    <source>
        <dbReference type="ARBA" id="ARBA00022723"/>
    </source>
</evidence>
<evidence type="ECO:0000313" key="17">
    <source>
        <dbReference type="Proteomes" id="UP000000577"/>
    </source>
</evidence>
<evidence type="ECO:0000256" key="5">
    <source>
        <dbReference type="ARBA" id="ARBA00022679"/>
    </source>
</evidence>
<dbReference type="AlphaFoldDB" id="Q74DD3"/>
<keyword evidence="6" id="KW-0548">Nucleotidyltransferase</keyword>
<evidence type="ECO:0000256" key="14">
    <source>
        <dbReference type="ARBA" id="ARBA00049244"/>
    </source>
</evidence>
<dbReference type="Gene3D" id="3.30.420.10">
    <property type="entry name" value="Ribonuclease H-like superfamily/Ribonuclease H"/>
    <property type="match status" value="1"/>
</dbReference>
<dbReference type="KEGG" id="gsu:GSU1383"/>
<keyword evidence="10" id="KW-0378">Hydrolase</keyword>
<sequence>MKNHHLQAAIDVETTGLFPGYGDRVVEVAAVLVDEGQIVSEFSSLIRVTKAIPRHVSMIHGITNDMLADQPLPEEVYPALGDFIGTALLVAHNARFDLAFLRHEFGRLGLSLNSRSACTLELARRRLPELTDHRLETVYQHLFGAVPEGTRCHRALDDARLTARVWGELGGGKAMKSGALR</sequence>
<keyword evidence="11 16" id="KW-0269">Exonuclease</keyword>
<dbReference type="InterPro" id="IPR036397">
    <property type="entry name" value="RNaseH_sf"/>
</dbReference>
<accession>Q74DD3</accession>
<dbReference type="SUPFAM" id="SSF53098">
    <property type="entry name" value="Ribonuclease H-like"/>
    <property type="match status" value="1"/>
</dbReference>
<dbReference type="InterPro" id="IPR006054">
    <property type="entry name" value="DnaQ"/>
</dbReference>
<evidence type="ECO:0000256" key="6">
    <source>
        <dbReference type="ARBA" id="ARBA00022695"/>
    </source>
</evidence>
<reference evidence="16 17" key="1">
    <citation type="journal article" date="2003" name="Science">
        <title>Genome of Geobacter sulfurreducens: metal reduction in subsurface environments.</title>
        <authorList>
            <person name="Methe B.A."/>
            <person name="Nelson K.E."/>
            <person name="Eisen J.A."/>
            <person name="Paulsen I.T."/>
            <person name="Nelson W."/>
            <person name="Heidelberg J.F."/>
            <person name="Wu D."/>
            <person name="Wu M."/>
            <person name="Ward N."/>
            <person name="Beanan M.J."/>
            <person name="Dodson R.J."/>
            <person name="Madupu R."/>
            <person name="Brinkac L.M."/>
            <person name="Daugherty S.C."/>
            <person name="DeBoy R.T."/>
            <person name="Durkin A.S."/>
            <person name="Gwinn M."/>
            <person name="Kolonay J.F."/>
            <person name="Sullivan S.A."/>
            <person name="Haft D.H."/>
            <person name="Selengut J."/>
            <person name="Davidsen T.M."/>
            <person name="Zafar N."/>
            <person name="White O."/>
            <person name="Tran B."/>
            <person name="Romero C."/>
            <person name="Forberger H.A."/>
            <person name="Weidman J."/>
            <person name="Khouri H."/>
            <person name="Feldblyum T.V."/>
            <person name="Utterback T.R."/>
            <person name="Van Aken S.E."/>
            <person name="Lovley D.R."/>
            <person name="Fraser C.M."/>
        </authorList>
    </citation>
    <scope>NUCLEOTIDE SEQUENCE [LARGE SCALE GENOMIC DNA]</scope>
    <source>
        <strain evidence="17">ATCC 51573 / DSM 12127 / PCA</strain>
    </source>
</reference>
<dbReference type="GO" id="GO:0008408">
    <property type="term" value="F:3'-5' exonuclease activity"/>
    <property type="evidence" value="ECO:0000318"/>
    <property type="project" value="GO_Central"/>
</dbReference>
<keyword evidence="12" id="KW-0460">Magnesium</keyword>
<dbReference type="GO" id="GO:0005829">
    <property type="term" value="C:cytosol"/>
    <property type="evidence" value="ECO:0000318"/>
    <property type="project" value="GO_Central"/>
</dbReference>
<evidence type="ECO:0000256" key="2">
    <source>
        <dbReference type="ARBA" id="ARBA00001946"/>
    </source>
</evidence>
<keyword evidence="5" id="KW-0808">Transferase</keyword>
<protein>
    <recommendedName>
        <fullName evidence="4">DNA polymerase III subunit epsilon</fullName>
        <ecNumber evidence="3">2.7.7.7</ecNumber>
    </recommendedName>
</protein>
<dbReference type="NCBIfam" id="TIGR00573">
    <property type="entry name" value="dnaq"/>
    <property type="match status" value="1"/>
</dbReference>
<dbReference type="OrthoDB" id="9804290at2"/>
<evidence type="ECO:0000256" key="11">
    <source>
        <dbReference type="ARBA" id="ARBA00022839"/>
    </source>
</evidence>
<dbReference type="InterPro" id="IPR012337">
    <property type="entry name" value="RNaseH-like_sf"/>
</dbReference>
<dbReference type="GO" id="GO:0003677">
    <property type="term" value="F:DNA binding"/>
    <property type="evidence" value="ECO:0007669"/>
    <property type="project" value="InterPro"/>
</dbReference>
<dbReference type="HOGENOM" id="CLU_047806_7_1_7"/>
<dbReference type="Pfam" id="PF00929">
    <property type="entry name" value="RNase_T"/>
    <property type="match status" value="1"/>
</dbReference>
<evidence type="ECO:0000259" key="15">
    <source>
        <dbReference type="SMART" id="SM00479"/>
    </source>
</evidence>
<dbReference type="SMR" id="Q74DD3"/>
<gene>
    <name evidence="16" type="ordered locus">GSU1383</name>
</gene>
<keyword evidence="7" id="KW-0235">DNA replication</keyword>
<evidence type="ECO:0000256" key="7">
    <source>
        <dbReference type="ARBA" id="ARBA00022705"/>
    </source>
</evidence>
<comment type="catalytic activity">
    <reaction evidence="14">
        <text>DNA(n) + a 2'-deoxyribonucleoside 5'-triphosphate = DNA(n+1) + diphosphate</text>
        <dbReference type="Rhea" id="RHEA:22508"/>
        <dbReference type="Rhea" id="RHEA-COMP:17339"/>
        <dbReference type="Rhea" id="RHEA-COMP:17340"/>
        <dbReference type="ChEBI" id="CHEBI:33019"/>
        <dbReference type="ChEBI" id="CHEBI:61560"/>
        <dbReference type="ChEBI" id="CHEBI:173112"/>
        <dbReference type="EC" id="2.7.7.7"/>
    </reaction>
</comment>
<organism evidence="16 17">
    <name type="scientific">Geobacter sulfurreducens (strain ATCC 51573 / DSM 12127 / PCA)</name>
    <dbReference type="NCBI Taxonomy" id="243231"/>
    <lineage>
        <taxon>Bacteria</taxon>
        <taxon>Pseudomonadati</taxon>
        <taxon>Thermodesulfobacteriota</taxon>
        <taxon>Desulfuromonadia</taxon>
        <taxon>Geobacterales</taxon>
        <taxon>Geobacteraceae</taxon>
        <taxon>Geobacter</taxon>
    </lineage>
</organism>
<dbReference type="PATRIC" id="fig|243231.5.peg.1379"/>
<evidence type="ECO:0000313" key="16">
    <source>
        <dbReference type="EMBL" id="AAR34759.1"/>
    </source>
</evidence>
<keyword evidence="8" id="KW-0540">Nuclease</keyword>
<dbReference type="EMBL" id="AE017180">
    <property type="protein sequence ID" value="AAR34759.1"/>
    <property type="molecule type" value="Genomic_DNA"/>
</dbReference>
<reference evidence="16 17" key="2">
    <citation type="journal article" date="2012" name="BMC Genomics">
        <title>Comparative genomic analysis of Geobacter sulfurreducens KN400, a strain with enhanced capacity for extracellular electron transfer and electricity production.</title>
        <authorList>
            <person name="Butler J.E."/>
            <person name="Young N.D."/>
            <person name="Aklujkar M."/>
            <person name="Lovley D.R."/>
        </authorList>
    </citation>
    <scope>NUCLEOTIDE SEQUENCE [LARGE SCALE GENOMIC DNA]</scope>
    <source>
        <strain evidence="17">ATCC 51573 / DSM 12127 / PCA</strain>
    </source>
</reference>
<evidence type="ECO:0000256" key="13">
    <source>
        <dbReference type="ARBA" id="ARBA00023211"/>
    </source>
</evidence>
<dbReference type="FunFam" id="3.30.420.10:FF:000012">
    <property type="entry name" value="DNA polymerase III subunit epsilon"/>
    <property type="match status" value="1"/>
</dbReference>
<comment type="cofactor">
    <cofactor evidence="1">
        <name>Mn(2+)</name>
        <dbReference type="ChEBI" id="CHEBI:29035"/>
    </cofactor>
</comment>
<evidence type="ECO:0000256" key="10">
    <source>
        <dbReference type="ARBA" id="ARBA00022801"/>
    </source>
</evidence>
<dbReference type="PANTHER" id="PTHR30231">
    <property type="entry name" value="DNA POLYMERASE III SUBUNIT EPSILON"/>
    <property type="match status" value="1"/>
</dbReference>
<dbReference type="Proteomes" id="UP000000577">
    <property type="component" value="Chromosome"/>
</dbReference>
<dbReference type="STRING" id="243231.GSU1383"/>
<dbReference type="InParanoid" id="Q74DD3"/>
<proteinExistence type="predicted"/>
<keyword evidence="13" id="KW-0464">Manganese</keyword>
<keyword evidence="9" id="KW-0479">Metal-binding</keyword>
<dbReference type="eggNOG" id="COG0847">
    <property type="taxonomic scope" value="Bacteria"/>
</dbReference>
<evidence type="ECO:0000256" key="8">
    <source>
        <dbReference type="ARBA" id="ARBA00022722"/>
    </source>
</evidence>
<dbReference type="FunCoup" id="Q74DD3">
    <property type="interactions" value="19"/>
</dbReference>
<dbReference type="GO" id="GO:0046872">
    <property type="term" value="F:metal ion binding"/>
    <property type="evidence" value="ECO:0007669"/>
    <property type="project" value="UniProtKB-KW"/>
</dbReference>
<dbReference type="GO" id="GO:0045004">
    <property type="term" value="P:DNA replication proofreading"/>
    <property type="evidence" value="ECO:0000318"/>
    <property type="project" value="GO_Central"/>
</dbReference>
<dbReference type="RefSeq" id="WP_010942032.1">
    <property type="nucleotide sequence ID" value="NC_002939.5"/>
</dbReference>
<evidence type="ECO:0000256" key="12">
    <source>
        <dbReference type="ARBA" id="ARBA00022842"/>
    </source>
</evidence>
<evidence type="ECO:0000256" key="4">
    <source>
        <dbReference type="ARBA" id="ARBA00020352"/>
    </source>
</evidence>
<dbReference type="GO" id="GO:0003887">
    <property type="term" value="F:DNA-directed DNA polymerase activity"/>
    <property type="evidence" value="ECO:0007669"/>
    <property type="project" value="UniProtKB-EC"/>
</dbReference>
<feature type="domain" description="Exonuclease" evidence="15">
    <location>
        <begin position="6"/>
        <end position="175"/>
    </location>
</feature>
<dbReference type="EC" id="2.7.7.7" evidence="3"/>
<dbReference type="InterPro" id="IPR013520">
    <property type="entry name" value="Ribonucl_H"/>
</dbReference>
<comment type="cofactor">
    <cofactor evidence="2">
        <name>Mg(2+)</name>
        <dbReference type="ChEBI" id="CHEBI:18420"/>
    </cofactor>
</comment>
<dbReference type="EnsemblBacteria" id="AAR34759">
    <property type="protein sequence ID" value="AAR34759"/>
    <property type="gene ID" value="GSU1383"/>
</dbReference>
<dbReference type="SMART" id="SM00479">
    <property type="entry name" value="EXOIII"/>
    <property type="match status" value="1"/>
</dbReference>
<dbReference type="PANTHER" id="PTHR30231:SF37">
    <property type="entry name" value="EXODEOXYRIBONUCLEASE 10"/>
    <property type="match status" value="1"/>
</dbReference>